<evidence type="ECO:0000313" key="2">
    <source>
        <dbReference type="Proteomes" id="UP000031668"/>
    </source>
</evidence>
<keyword evidence="2" id="KW-1185">Reference proteome</keyword>
<sequence>MVLEKYRRLFRCSNRRCLKQESISKTFVRTSTIGVNKVLQISYLFLIGTPAVEIIEVTALSSPTVTEWTLFIRQLFAYNIDFSDAVIWGNVIVVEVDETKLGKRKYYKGHRVEGVWVIAGIERTEEKECFVVEVENRDVKIMKDILFCHIFLEQSFIRIYGKHTVNLATIWV</sequence>
<dbReference type="EMBL" id="JWZT01001671">
    <property type="protein sequence ID" value="KII71684.1"/>
    <property type="molecule type" value="Genomic_DNA"/>
</dbReference>
<accession>A0A0C2J1H9</accession>
<dbReference type="Proteomes" id="UP000031668">
    <property type="component" value="Unassembled WGS sequence"/>
</dbReference>
<proteinExistence type="predicted"/>
<name>A0A0C2J1H9_THEKT</name>
<protein>
    <recommendedName>
        <fullName evidence="3">ISXO2-like transposase domain-containing protein</fullName>
    </recommendedName>
</protein>
<comment type="caution">
    <text evidence="1">The sequence shown here is derived from an EMBL/GenBank/DDBJ whole genome shotgun (WGS) entry which is preliminary data.</text>
</comment>
<reference evidence="1 2" key="1">
    <citation type="journal article" date="2014" name="Genome Biol. Evol.">
        <title>The genome of the myxosporean Thelohanellus kitauei shows adaptations to nutrient acquisition within its fish host.</title>
        <authorList>
            <person name="Yang Y."/>
            <person name="Xiong J."/>
            <person name="Zhou Z."/>
            <person name="Huo F."/>
            <person name="Miao W."/>
            <person name="Ran C."/>
            <person name="Liu Y."/>
            <person name="Zhang J."/>
            <person name="Feng J."/>
            <person name="Wang M."/>
            <person name="Wang M."/>
            <person name="Wang L."/>
            <person name="Yao B."/>
        </authorList>
    </citation>
    <scope>NUCLEOTIDE SEQUENCE [LARGE SCALE GENOMIC DNA]</scope>
    <source>
        <strain evidence="1">Wuqing</strain>
    </source>
</reference>
<evidence type="ECO:0000313" key="1">
    <source>
        <dbReference type="EMBL" id="KII71684.1"/>
    </source>
</evidence>
<dbReference type="AlphaFoldDB" id="A0A0C2J1H9"/>
<evidence type="ECO:0008006" key="3">
    <source>
        <dbReference type="Google" id="ProtNLM"/>
    </source>
</evidence>
<organism evidence="1 2">
    <name type="scientific">Thelohanellus kitauei</name>
    <name type="common">Myxosporean</name>
    <dbReference type="NCBI Taxonomy" id="669202"/>
    <lineage>
        <taxon>Eukaryota</taxon>
        <taxon>Metazoa</taxon>
        <taxon>Cnidaria</taxon>
        <taxon>Myxozoa</taxon>
        <taxon>Myxosporea</taxon>
        <taxon>Bivalvulida</taxon>
        <taxon>Platysporina</taxon>
        <taxon>Myxobolidae</taxon>
        <taxon>Thelohanellus</taxon>
    </lineage>
</organism>
<dbReference type="OMA" id="CHIFLEQ"/>
<gene>
    <name evidence="1" type="ORF">RF11_11486</name>
</gene>
<dbReference type="OrthoDB" id="5984690at2759"/>